<evidence type="ECO:0000313" key="1">
    <source>
        <dbReference type="EMBL" id="KAK4823901.1"/>
    </source>
</evidence>
<dbReference type="AlphaFoldDB" id="A0AAN7NFH1"/>
<accession>A0AAN7NFH1</accession>
<comment type="caution">
    <text evidence="1">The sequence shown here is derived from an EMBL/GenBank/DDBJ whole genome shotgun (WGS) entry which is preliminary data.</text>
</comment>
<evidence type="ECO:0000313" key="2">
    <source>
        <dbReference type="Proteomes" id="UP001333110"/>
    </source>
</evidence>
<reference evidence="1 2" key="1">
    <citation type="journal article" date="2023" name="J. Hered.">
        <title>Chromosome-level genome of the wood stork (Mycteria americana) provides insight into avian chromosome evolution.</title>
        <authorList>
            <person name="Flamio R. Jr."/>
            <person name="Ramstad K.M."/>
        </authorList>
    </citation>
    <scope>NUCLEOTIDE SEQUENCE [LARGE SCALE GENOMIC DNA]</scope>
    <source>
        <strain evidence="1">JAX WOST 10</strain>
    </source>
</reference>
<proteinExistence type="predicted"/>
<gene>
    <name evidence="1" type="ORF">QYF61_007966</name>
</gene>
<dbReference type="EMBL" id="JAUNZN010000003">
    <property type="protein sequence ID" value="KAK4823901.1"/>
    <property type="molecule type" value="Genomic_DNA"/>
</dbReference>
<feature type="non-terminal residue" evidence="1">
    <location>
        <position position="230"/>
    </location>
</feature>
<keyword evidence="2" id="KW-1185">Reference proteome</keyword>
<protein>
    <recommendedName>
        <fullName evidence="3">Rna-directed dna polymerase from mobile element jockey-like</fullName>
    </recommendedName>
</protein>
<organism evidence="1 2">
    <name type="scientific">Mycteria americana</name>
    <name type="common">Wood stork</name>
    <dbReference type="NCBI Taxonomy" id="33587"/>
    <lineage>
        <taxon>Eukaryota</taxon>
        <taxon>Metazoa</taxon>
        <taxon>Chordata</taxon>
        <taxon>Craniata</taxon>
        <taxon>Vertebrata</taxon>
        <taxon>Euteleostomi</taxon>
        <taxon>Archelosauria</taxon>
        <taxon>Archosauria</taxon>
        <taxon>Dinosauria</taxon>
        <taxon>Saurischia</taxon>
        <taxon>Theropoda</taxon>
        <taxon>Coelurosauria</taxon>
        <taxon>Aves</taxon>
        <taxon>Neognathae</taxon>
        <taxon>Neoaves</taxon>
        <taxon>Aequornithes</taxon>
        <taxon>Ciconiiformes</taxon>
        <taxon>Ciconiidae</taxon>
        <taxon>Mycteria</taxon>
    </lineage>
</organism>
<name>A0AAN7NFH1_MYCAM</name>
<sequence length="230" mass="26423">MEEDQEVTEDWEKANVPPVFTKGKKEDLRNYRLVSLTLIPKKVMELILLETISKHRKDKMICMGEGRAVDVVCLHFGKAFNTVFIIDKLIRYRLDKWTVRWAESWLNCWAQRAVISSEKFSWRLGLIPVPTLFNIFSNDLANRTECNLSKFADKAKLGGVADTPDGCAAIQRDLNRLEKWATEILTGVGAQLLLYTDAFTNKKLDSSTRGLLLLDASLNLPQKYMRKPWQ</sequence>
<dbReference type="Proteomes" id="UP001333110">
    <property type="component" value="Unassembled WGS sequence"/>
</dbReference>
<dbReference type="PANTHER" id="PTHR33332">
    <property type="entry name" value="REVERSE TRANSCRIPTASE DOMAIN-CONTAINING PROTEIN"/>
    <property type="match status" value="1"/>
</dbReference>
<evidence type="ECO:0008006" key="3">
    <source>
        <dbReference type="Google" id="ProtNLM"/>
    </source>
</evidence>